<keyword evidence="9 11" id="KW-0472">Membrane</keyword>
<dbReference type="PRINTS" id="PR00123">
    <property type="entry name" value="ATPASEA"/>
</dbReference>
<dbReference type="CDD" id="cd00310">
    <property type="entry name" value="ATP-synt_Fo_a_6"/>
    <property type="match status" value="1"/>
</dbReference>
<proteinExistence type="inferred from homology"/>
<evidence type="ECO:0000256" key="1">
    <source>
        <dbReference type="ARBA" id="ARBA00004141"/>
    </source>
</evidence>
<comment type="function">
    <text evidence="11 12">Key component of the proton channel; it plays a direct role in the translocation of protons across the membrane.</text>
</comment>
<dbReference type="InterPro" id="IPR000568">
    <property type="entry name" value="ATP_synth_F0_asu"/>
</dbReference>
<evidence type="ECO:0000256" key="10">
    <source>
        <dbReference type="ARBA" id="ARBA00023310"/>
    </source>
</evidence>
<dbReference type="Pfam" id="PF00119">
    <property type="entry name" value="ATP-synt_A"/>
    <property type="match status" value="1"/>
</dbReference>
<keyword evidence="11" id="KW-1003">Cell membrane</keyword>
<dbReference type="Gene3D" id="1.20.120.220">
    <property type="entry name" value="ATP synthase, F0 complex, subunit A"/>
    <property type="match status" value="1"/>
</dbReference>
<evidence type="ECO:0000256" key="3">
    <source>
        <dbReference type="ARBA" id="ARBA00022448"/>
    </source>
</evidence>
<dbReference type="PANTHER" id="PTHR42823:SF3">
    <property type="entry name" value="ATP SYNTHASE SUBUNIT A, CHLOROPLASTIC"/>
    <property type="match status" value="1"/>
</dbReference>
<keyword evidence="3 11" id="KW-0813">Transport</keyword>
<evidence type="ECO:0000256" key="5">
    <source>
        <dbReference type="ARBA" id="ARBA00022692"/>
    </source>
</evidence>
<dbReference type="InterPro" id="IPR023011">
    <property type="entry name" value="ATP_synth_F0_asu_AS"/>
</dbReference>
<comment type="caution">
    <text evidence="13">The sequence shown here is derived from an EMBL/GenBank/DDBJ whole genome shotgun (WGS) entry which is preliminary data.</text>
</comment>
<evidence type="ECO:0000313" key="14">
    <source>
        <dbReference type="Proteomes" id="UP001596055"/>
    </source>
</evidence>
<comment type="subcellular location">
    <subcellularLocation>
        <location evidence="11 12">Cell membrane</location>
        <topology evidence="11 12">Multi-pass membrane protein</topology>
    </subcellularLocation>
    <subcellularLocation>
        <location evidence="1">Membrane</location>
        <topology evidence="1">Multi-pass membrane protein</topology>
    </subcellularLocation>
</comment>
<feature type="transmembrane region" description="Helical" evidence="11">
    <location>
        <begin position="110"/>
        <end position="128"/>
    </location>
</feature>
<dbReference type="HAMAP" id="MF_01393">
    <property type="entry name" value="ATP_synth_a_bact"/>
    <property type="match status" value="1"/>
</dbReference>
<dbReference type="EMBL" id="JBHSNL010000001">
    <property type="protein sequence ID" value="MFC5543511.1"/>
    <property type="molecule type" value="Genomic_DNA"/>
</dbReference>
<feature type="transmembrane region" description="Helical" evidence="11">
    <location>
        <begin position="20"/>
        <end position="39"/>
    </location>
</feature>
<evidence type="ECO:0000256" key="6">
    <source>
        <dbReference type="ARBA" id="ARBA00022781"/>
    </source>
</evidence>
<evidence type="ECO:0000256" key="2">
    <source>
        <dbReference type="ARBA" id="ARBA00006810"/>
    </source>
</evidence>
<evidence type="ECO:0000256" key="12">
    <source>
        <dbReference type="RuleBase" id="RU000483"/>
    </source>
</evidence>
<keyword evidence="7 11" id="KW-1133">Transmembrane helix</keyword>
<dbReference type="InterPro" id="IPR017692">
    <property type="entry name" value="Alt_ATP_synth_F0_Asu"/>
</dbReference>
<accession>A0ABW0RFV4</accession>
<keyword evidence="5 11" id="KW-0812">Transmembrane</keyword>
<evidence type="ECO:0000256" key="9">
    <source>
        <dbReference type="ARBA" id="ARBA00023136"/>
    </source>
</evidence>
<sequence>MTISPDSIVYWQWHALTLNATIVFTWLVMLILTVGSWLVTRNLSEGPELSRLQNLLEVVVTGIRDQIAQVSLQNPGPYLPFVGTLFLFIATANLLNIIPGYQAPTGSLSTTAALAICVFIAVPVFGIANRGAGRFLRHYIQPTPLMLPFNIIGELSRTVALAVRLYGNIMSGTVIVAILLSLTPYFFPIVMQLLGLLTGMIQAYIFAVLAMVYIASATSAQEPEKENTQTSPPSHER</sequence>
<evidence type="ECO:0000256" key="4">
    <source>
        <dbReference type="ARBA" id="ARBA00022547"/>
    </source>
</evidence>
<dbReference type="PANTHER" id="PTHR42823">
    <property type="entry name" value="ATP SYNTHASE SUBUNIT A, CHLOROPLASTIC"/>
    <property type="match status" value="1"/>
</dbReference>
<keyword evidence="10 11" id="KW-0066">ATP synthesis</keyword>
<dbReference type="NCBIfam" id="TIGR03306">
    <property type="entry name" value="altF1_A"/>
    <property type="match status" value="1"/>
</dbReference>
<keyword evidence="8 11" id="KW-0406">Ion transport</keyword>
<evidence type="ECO:0000256" key="11">
    <source>
        <dbReference type="HAMAP-Rule" id="MF_01393"/>
    </source>
</evidence>
<evidence type="ECO:0000313" key="13">
    <source>
        <dbReference type="EMBL" id="MFC5543511.1"/>
    </source>
</evidence>
<dbReference type="NCBIfam" id="TIGR01131">
    <property type="entry name" value="ATP_synt_6_or_A"/>
    <property type="match status" value="1"/>
</dbReference>
<feature type="transmembrane region" description="Helical" evidence="11">
    <location>
        <begin position="193"/>
        <end position="215"/>
    </location>
</feature>
<organism evidence="13 14">
    <name type="scientific">Marinobacter koreensis</name>
    <dbReference type="NCBI Taxonomy" id="335974"/>
    <lineage>
        <taxon>Bacteria</taxon>
        <taxon>Pseudomonadati</taxon>
        <taxon>Pseudomonadota</taxon>
        <taxon>Gammaproteobacteria</taxon>
        <taxon>Pseudomonadales</taxon>
        <taxon>Marinobacteraceae</taxon>
        <taxon>Marinobacter</taxon>
    </lineage>
</organism>
<dbReference type="PROSITE" id="PS00449">
    <property type="entry name" value="ATPASE_A"/>
    <property type="match status" value="1"/>
</dbReference>
<dbReference type="InterPro" id="IPR035908">
    <property type="entry name" value="F0_ATP_A_sf"/>
</dbReference>
<dbReference type="Proteomes" id="UP001596055">
    <property type="component" value="Unassembled WGS sequence"/>
</dbReference>
<reference evidence="14" key="1">
    <citation type="journal article" date="2019" name="Int. J. Syst. Evol. Microbiol.">
        <title>The Global Catalogue of Microorganisms (GCM) 10K type strain sequencing project: providing services to taxonomists for standard genome sequencing and annotation.</title>
        <authorList>
            <consortium name="The Broad Institute Genomics Platform"/>
            <consortium name="The Broad Institute Genome Sequencing Center for Infectious Disease"/>
            <person name="Wu L."/>
            <person name="Ma J."/>
        </authorList>
    </citation>
    <scope>NUCLEOTIDE SEQUENCE [LARGE SCALE GENOMIC DNA]</scope>
    <source>
        <strain evidence="14">CGMCC 4.1799</strain>
    </source>
</reference>
<dbReference type="NCBIfam" id="NF004481">
    <property type="entry name" value="PRK05815.2-3"/>
    <property type="match status" value="1"/>
</dbReference>
<dbReference type="SUPFAM" id="SSF81336">
    <property type="entry name" value="F1F0 ATP synthase subunit A"/>
    <property type="match status" value="1"/>
</dbReference>
<comment type="similarity">
    <text evidence="2 11 12">Belongs to the ATPase A chain family.</text>
</comment>
<evidence type="ECO:0000256" key="7">
    <source>
        <dbReference type="ARBA" id="ARBA00022989"/>
    </source>
</evidence>
<keyword evidence="4 11" id="KW-0138">CF(0)</keyword>
<dbReference type="RefSeq" id="WP_248157081.1">
    <property type="nucleotide sequence ID" value="NZ_JAKZAJ010000003.1"/>
</dbReference>
<feature type="transmembrane region" description="Helical" evidence="11">
    <location>
        <begin position="78"/>
        <end position="98"/>
    </location>
</feature>
<keyword evidence="14" id="KW-1185">Reference proteome</keyword>
<keyword evidence="6 11" id="KW-0375">Hydrogen ion transport</keyword>
<evidence type="ECO:0000256" key="8">
    <source>
        <dbReference type="ARBA" id="ARBA00023065"/>
    </source>
</evidence>
<name>A0ABW0RFV4_9GAMM</name>
<protein>
    <recommendedName>
        <fullName evidence="11 12">ATP synthase subunit a</fullName>
    </recommendedName>
    <alternativeName>
        <fullName evidence="11">ATP synthase F0 sector subunit a</fullName>
    </alternativeName>
    <alternativeName>
        <fullName evidence="11">F-ATPase subunit 6</fullName>
    </alternativeName>
</protein>
<feature type="transmembrane region" description="Helical" evidence="11">
    <location>
        <begin position="165"/>
        <end position="187"/>
    </location>
</feature>
<dbReference type="InterPro" id="IPR045082">
    <property type="entry name" value="ATP_syn_F0_a_bact/chloroplast"/>
</dbReference>
<gene>
    <name evidence="11" type="primary">atpB</name>
    <name evidence="13" type="ORF">ACFPQA_00440</name>
</gene>